<organism evidence="3 4">
    <name type="scientific">Paenibacillus lutrae</name>
    <dbReference type="NCBI Taxonomy" id="2078573"/>
    <lineage>
        <taxon>Bacteria</taxon>
        <taxon>Bacillati</taxon>
        <taxon>Bacillota</taxon>
        <taxon>Bacilli</taxon>
        <taxon>Bacillales</taxon>
        <taxon>Paenibacillaceae</taxon>
        <taxon>Paenibacillus</taxon>
    </lineage>
</organism>
<dbReference type="Proteomes" id="UP000490800">
    <property type="component" value="Unassembled WGS sequence"/>
</dbReference>
<evidence type="ECO:0000256" key="1">
    <source>
        <dbReference type="SAM" id="SignalP"/>
    </source>
</evidence>
<feature type="signal peptide" evidence="1">
    <location>
        <begin position="1"/>
        <end position="20"/>
    </location>
</feature>
<evidence type="ECO:0000313" key="4">
    <source>
        <dbReference type="Proteomes" id="UP000490800"/>
    </source>
</evidence>
<evidence type="ECO:0000259" key="2">
    <source>
        <dbReference type="Pfam" id="PF13115"/>
    </source>
</evidence>
<feature type="chain" id="PRO_5038810624" description="YtkA-like domain-containing protein" evidence="1">
    <location>
        <begin position="21"/>
        <end position="158"/>
    </location>
</feature>
<keyword evidence="4" id="KW-1185">Reference proteome</keyword>
<dbReference type="PROSITE" id="PS51257">
    <property type="entry name" value="PROKAR_LIPOPROTEIN"/>
    <property type="match status" value="1"/>
</dbReference>
<dbReference type="AlphaFoldDB" id="A0A7X3FI43"/>
<proteinExistence type="predicted"/>
<gene>
    <name evidence="3" type="ORF">EDM21_11520</name>
</gene>
<dbReference type="EMBL" id="RHLK01000005">
    <property type="protein sequence ID" value="MVP00140.1"/>
    <property type="molecule type" value="Genomic_DNA"/>
</dbReference>
<dbReference type="InterPro" id="IPR032693">
    <property type="entry name" value="YtkA-like_dom"/>
</dbReference>
<name>A0A7X3FI43_9BACL</name>
<keyword evidence="1" id="KW-0732">Signal</keyword>
<protein>
    <recommendedName>
        <fullName evidence="2">YtkA-like domain-containing protein</fullName>
    </recommendedName>
</protein>
<accession>A0A7X3FI43</accession>
<evidence type="ECO:0000313" key="3">
    <source>
        <dbReference type="EMBL" id="MVP00140.1"/>
    </source>
</evidence>
<comment type="caution">
    <text evidence="3">The sequence shown here is derived from an EMBL/GenBank/DDBJ whole genome shotgun (WGS) entry which is preliminary data.</text>
</comment>
<feature type="domain" description="YtkA-like" evidence="2">
    <location>
        <begin position="41"/>
        <end position="124"/>
    </location>
</feature>
<reference evidence="3 4" key="1">
    <citation type="journal article" date="2019" name="Microorganisms">
        <title>Paenibacillus lutrae sp. nov., A Chitinolytic Species Isolated from A River Otter in Castril Natural Park, Granada, Spain.</title>
        <authorList>
            <person name="Rodriguez M."/>
            <person name="Reina J.C."/>
            <person name="Bejar V."/>
            <person name="Llamas I."/>
        </authorList>
    </citation>
    <scope>NUCLEOTIDE SEQUENCE [LARGE SCALE GENOMIC DNA]</scope>
    <source>
        <strain evidence="3 4">N10</strain>
    </source>
</reference>
<dbReference type="Pfam" id="PF13115">
    <property type="entry name" value="YtkA"/>
    <property type="match status" value="1"/>
</dbReference>
<sequence>MILKKSILTAIAIASLLLSACSAKPAASTTTTAADAGKSDKADQAVEVKIQLPEKIALNQESTLKVQVKQGTAAVEDAEDIQFEIWSIKDIDDTETILAKHEGGGVYSVKKTFKKDGIYLVRTHVNARGQHVMPKERLLAGNVPEKDIQEYEATVAGK</sequence>